<dbReference type="Pfam" id="PF00535">
    <property type="entry name" value="Glycos_transf_2"/>
    <property type="match status" value="1"/>
</dbReference>
<dbReference type="RefSeq" id="WP_191763789.1">
    <property type="nucleotide sequence ID" value="NZ_JACSPM010000001.1"/>
</dbReference>
<dbReference type="Proteomes" id="UP000602532">
    <property type="component" value="Unassembled WGS sequence"/>
</dbReference>
<comment type="function">
    <text evidence="6">Catalyzes the glycosylation of 4,4'-diaponeurosporenoate, i.e. the esterification of glucose at the C1'' position with the carboxyl group of 4,4'-diaponeurosporenic acid, to form glycosyl-4,4'-diaponeurosporenoate. This is a step in the biosynthesis of staphyloxanthin, an orange pigment present in most staphylococci strains.</text>
</comment>
<evidence type="ECO:0000313" key="11">
    <source>
        <dbReference type="EMBL" id="MBD8022387.1"/>
    </source>
</evidence>
<dbReference type="InterPro" id="IPR029044">
    <property type="entry name" value="Nucleotide-diphossugar_trans"/>
</dbReference>
<evidence type="ECO:0000256" key="1">
    <source>
        <dbReference type="ARBA" id="ARBA00004236"/>
    </source>
</evidence>
<dbReference type="PANTHER" id="PTHR43646:SF2">
    <property type="entry name" value="GLYCOSYLTRANSFERASE 2-LIKE DOMAIN-CONTAINING PROTEIN"/>
    <property type="match status" value="1"/>
</dbReference>
<comment type="pathway">
    <text evidence="7">Carotenoid biosynthesis; staphyloxanthin biosynthesis; staphyloxanthin from farnesyl diphosphate: step 4/5.</text>
</comment>
<proteinExistence type="inferred from homology"/>
<keyword evidence="4" id="KW-0808">Transferase</keyword>
<keyword evidence="12" id="KW-1185">Reference proteome</keyword>
<keyword evidence="3" id="KW-0328">Glycosyltransferase</keyword>
<evidence type="ECO:0000256" key="4">
    <source>
        <dbReference type="ARBA" id="ARBA00022679"/>
    </source>
</evidence>
<dbReference type="EMBL" id="JACSPM010000001">
    <property type="protein sequence ID" value="MBD8022387.1"/>
    <property type="molecule type" value="Genomic_DNA"/>
</dbReference>
<evidence type="ECO:0000256" key="8">
    <source>
        <dbReference type="ARBA" id="ARBA00038120"/>
    </source>
</evidence>
<reference evidence="11 12" key="1">
    <citation type="submission" date="2020-08" db="EMBL/GenBank/DDBJ databases">
        <title>A Genomic Blueprint of the Chicken Gut Microbiome.</title>
        <authorList>
            <person name="Gilroy R."/>
            <person name="Ravi A."/>
            <person name="Getino M."/>
            <person name="Pursley I."/>
            <person name="Horton D.L."/>
            <person name="Alikhan N.-F."/>
            <person name="Baker D."/>
            <person name="Gharbi K."/>
            <person name="Hall N."/>
            <person name="Watson M."/>
            <person name="Adriaenssens E.M."/>
            <person name="Foster-Nyarko E."/>
            <person name="Jarju S."/>
            <person name="Secka A."/>
            <person name="Antonio M."/>
            <person name="Oren A."/>
            <person name="Chaudhuri R."/>
            <person name="La Ragione R.M."/>
            <person name="Hildebrand F."/>
            <person name="Pallen M.J."/>
        </authorList>
    </citation>
    <scope>NUCLEOTIDE SEQUENCE [LARGE SCALE GENOMIC DNA]</scope>
    <source>
        <strain evidence="11 12">Sa1CUA4</strain>
    </source>
</reference>
<evidence type="ECO:0000313" key="12">
    <source>
        <dbReference type="Proteomes" id="UP000602532"/>
    </source>
</evidence>
<protein>
    <recommendedName>
        <fullName evidence="9">4,4'-diaponeurosporenoate glycosyltransferase</fullName>
    </recommendedName>
</protein>
<name>A0ABR8WZL1_9MICO</name>
<keyword evidence="2" id="KW-1003">Cell membrane</keyword>
<dbReference type="InterPro" id="IPR001173">
    <property type="entry name" value="Glyco_trans_2-like"/>
</dbReference>
<evidence type="ECO:0000259" key="10">
    <source>
        <dbReference type="Pfam" id="PF00535"/>
    </source>
</evidence>
<evidence type="ECO:0000256" key="5">
    <source>
        <dbReference type="ARBA" id="ARBA00023136"/>
    </source>
</evidence>
<feature type="domain" description="Glycosyltransferase 2-like" evidence="10">
    <location>
        <begin position="12"/>
        <end position="126"/>
    </location>
</feature>
<evidence type="ECO:0000256" key="2">
    <source>
        <dbReference type="ARBA" id="ARBA00022475"/>
    </source>
</evidence>
<dbReference type="Gene3D" id="3.90.550.10">
    <property type="entry name" value="Spore Coat Polysaccharide Biosynthesis Protein SpsA, Chain A"/>
    <property type="match status" value="1"/>
</dbReference>
<comment type="caution">
    <text evidence="11">The sequence shown here is derived from an EMBL/GenBank/DDBJ whole genome shotgun (WGS) entry which is preliminary data.</text>
</comment>
<comment type="similarity">
    <text evidence="8">Belongs to the glycosyltransferase 2 family. CrtQ subfamily.</text>
</comment>
<dbReference type="CDD" id="cd00761">
    <property type="entry name" value="Glyco_tranf_GTA_type"/>
    <property type="match status" value="1"/>
</dbReference>
<sequence>MTPTDRTALRVSVVIPAKDDAERLASCLAALAVQSRPADEVVVVDNRSSDGTARVARAAGARTIPCAEPGIPAASATGYDAATGDLVLRLDADCLPPVEWIERVVTAFAEWPEVGAITGGAVFADGPPRLRVPLAAVYLAAYIASAAPALGHLPLFGSNLAFRRDVWDDVRTEVHRHDPEVHDDLDLSFHLGDRHVIRYRRGLGMRISMRPFGDLTAFAVRFSRGFRSVLVHWPHDFPPLRWLRLILRRAAGSQTDRMPRPRTSRI</sequence>
<evidence type="ECO:0000256" key="6">
    <source>
        <dbReference type="ARBA" id="ARBA00037281"/>
    </source>
</evidence>
<evidence type="ECO:0000256" key="7">
    <source>
        <dbReference type="ARBA" id="ARBA00037904"/>
    </source>
</evidence>
<dbReference type="SUPFAM" id="SSF53448">
    <property type="entry name" value="Nucleotide-diphospho-sugar transferases"/>
    <property type="match status" value="1"/>
</dbReference>
<organism evidence="11 12">
    <name type="scientific">Microbacterium gallinarum</name>
    <dbReference type="NCBI Taxonomy" id="2762209"/>
    <lineage>
        <taxon>Bacteria</taxon>
        <taxon>Bacillati</taxon>
        <taxon>Actinomycetota</taxon>
        <taxon>Actinomycetes</taxon>
        <taxon>Micrococcales</taxon>
        <taxon>Microbacteriaceae</taxon>
        <taxon>Microbacterium</taxon>
    </lineage>
</organism>
<dbReference type="PANTHER" id="PTHR43646">
    <property type="entry name" value="GLYCOSYLTRANSFERASE"/>
    <property type="match status" value="1"/>
</dbReference>
<comment type="subcellular location">
    <subcellularLocation>
        <location evidence="1">Cell membrane</location>
    </subcellularLocation>
</comment>
<gene>
    <name evidence="11" type="ORF">H9622_02125</name>
</gene>
<evidence type="ECO:0000256" key="3">
    <source>
        <dbReference type="ARBA" id="ARBA00022676"/>
    </source>
</evidence>
<keyword evidence="5" id="KW-0472">Membrane</keyword>
<evidence type="ECO:0000256" key="9">
    <source>
        <dbReference type="ARBA" id="ARBA00040345"/>
    </source>
</evidence>
<accession>A0ABR8WZL1</accession>